<gene>
    <name evidence="2" type="ORF">BaRGS_00028938</name>
</gene>
<protein>
    <submittedName>
        <fullName evidence="2">Uncharacterized protein</fullName>
    </submittedName>
</protein>
<organism evidence="2 3">
    <name type="scientific">Batillaria attramentaria</name>
    <dbReference type="NCBI Taxonomy" id="370345"/>
    <lineage>
        <taxon>Eukaryota</taxon>
        <taxon>Metazoa</taxon>
        <taxon>Spiralia</taxon>
        <taxon>Lophotrochozoa</taxon>
        <taxon>Mollusca</taxon>
        <taxon>Gastropoda</taxon>
        <taxon>Caenogastropoda</taxon>
        <taxon>Sorbeoconcha</taxon>
        <taxon>Cerithioidea</taxon>
        <taxon>Batillariidae</taxon>
        <taxon>Batillaria</taxon>
    </lineage>
</organism>
<evidence type="ECO:0000256" key="1">
    <source>
        <dbReference type="SAM" id="MobiDB-lite"/>
    </source>
</evidence>
<proteinExistence type="predicted"/>
<keyword evidence="3" id="KW-1185">Reference proteome</keyword>
<dbReference type="AlphaFoldDB" id="A0ABD0JY61"/>
<evidence type="ECO:0000313" key="3">
    <source>
        <dbReference type="Proteomes" id="UP001519460"/>
    </source>
</evidence>
<dbReference type="Proteomes" id="UP001519460">
    <property type="component" value="Unassembled WGS sequence"/>
</dbReference>
<reference evidence="2 3" key="1">
    <citation type="journal article" date="2023" name="Sci. Data">
        <title>Genome assembly of the Korean intertidal mud-creeper Batillaria attramentaria.</title>
        <authorList>
            <person name="Patra A.K."/>
            <person name="Ho P.T."/>
            <person name="Jun S."/>
            <person name="Lee S.J."/>
            <person name="Kim Y."/>
            <person name="Won Y.J."/>
        </authorList>
    </citation>
    <scope>NUCLEOTIDE SEQUENCE [LARGE SCALE GENOMIC DNA]</scope>
    <source>
        <strain evidence="2">Wonlab-2016</strain>
    </source>
</reference>
<comment type="caution">
    <text evidence="2">The sequence shown here is derived from an EMBL/GenBank/DDBJ whole genome shotgun (WGS) entry which is preliminary data.</text>
</comment>
<evidence type="ECO:0000313" key="2">
    <source>
        <dbReference type="EMBL" id="KAK7479858.1"/>
    </source>
</evidence>
<accession>A0ABD0JY61</accession>
<sequence length="404" mass="45302">MSKPRAAHLETHRVNSPRSESAPERKAEIRGKPLGTGLFPCTGLLLFNVTEPRCKEPALSSGNTSLLKLGPPFLFFVLHVQMILVGSIVGSPLTQIAYQLQYQVSRQEFKLVAIPDTLTQIESLKSCTGENRFQKRTGSRTEVYHVSQKRATNGSIRWPVCPVVIINSDITRRHSDGRGQRWGTKGDTFPPAANLSGLSGVSVWERCMSLYDTKYRPGAPPVADTRRTGGIVTVWSDISSGRSRQTSFFSEGKRNYGKSRQDELDIRQPDPVCLCAVQDLPNRSDSLLHRLALSSSGRCTSWLCTEWRRCFRPSVFPCPAQKVKTRSCSLFHRQQMSSGRSTSFVNEQQEGRRPFSTVFQCPAEELNNRSCSLLQRCLLTTGTSCVQELHDGRRFFYTFSCPAR</sequence>
<feature type="region of interest" description="Disordered" evidence="1">
    <location>
        <begin position="1"/>
        <end position="26"/>
    </location>
</feature>
<dbReference type="EMBL" id="JACVVK020000294">
    <property type="protein sequence ID" value="KAK7479858.1"/>
    <property type="molecule type" value="Genomic_DNA"/>
</dbReference>
<name>A0ABD0JY61_9CAEN</name>